<dbReference type="Proteomes" id="UP001153269">
    <property type="component" value="Unassembled WGS sequence"/>
</dbReference>
<feature type="region of interest" description="Disordered" evidence="1">
    <location>
        <begin position="41"/>
        <end position="72"/>
    </location>
</feature>
<evidence type="ECO:0000256" key="1">
    <source>
        <dbReference type="SAM" id="MobiDB-lite"/>
    </source>
</evidence>
<proteinExistence type="predicted"/>
<evidence type="ECO:0000313" key="2">
    <source>
        <dbReference type="EMBL" id="CAB1428696.1"/>
    </source>
</evidence>
<name>A0A9N7UEE2_PLEPL</name>
<accession>A0A9N7UEE2</accession>
<feature type="compositionally biased region" description="Low complexity" evidence="1">
    <location>
        <begin position="48"/>
        <end position="60"/>
    </location>
</feature>
<sequence length="145" mass="15370">MPPKKRPPAPNSNSALTSFEFTAKKTKIEELGSENLGLALATGSQAPTSSTDAVTVATTTSHHDVAAGPGALTHDDVEEELDEDEEPVETGSGSGTAMMELEHHRLPKNWGLSQWRSWKERNPWLCASECGLGCAACQAAKTVAP</sequence>
<reference evidence="2" key="1">
    <citation type="submission" date="2020-03" db="EMBL/GenBank/DDBJ databases">
        <authorList>
            <person name="Weist P."/>
        </authorList>
    </citation>
    <scope>NUCLEOTIDE SEQUENCE</scope>
</reference>
<protein>
    <submittedName>
        <fullName evidence="2">Uncharacterized protein</fullName>
    </submittedName>
</protein>
<dbReference type="EMBL" id="CADEAL010001079">
    <property type="protein sequence ID" value="CAB1428696.1"/>
    <property type="molecule type" value="Genomic_DNA"/>
</dbReference>
<keyword evidence="3" id="KW-1185">Reference proteome</keyword>
<organism evidence="2 3">
    <name type="scientific">Pleuronectes platessa</name>
    <name type="common">European plaice</name>
    <dbReference type="NCBI Taxonomy" id="8262"/>
    <lineage>
        <taxon>Eukaryota</taxon>
        <taxon>Metazoa</taxon>
        <taxon>Chordata</taxon>
        <taxon>Craniata</taxon>
        <taxon>Vertebrata</taxon>
        <taxon>Euteleostomi</taxon>
        <taxon>Actinopterygii</taxon>
        <taxon>Neopterygii</taxon>
        <taxon>Teleostei</taxon>
        <taxon>Neoteleostei</taxon>
        <taxon>Acanthomorphata</taxon>
        <taxon>Carangaria</taxon>
        <taxon>Pleuronectiformes</taxon>
        <taxon>Pleuronectoidei</taxon>
        <taxon>Pleuronectidae</taxon>
        <taxon>Pleuronectes</taxon>
    </lineage>
</organism>
<dbReference type="AlphaFoldDB" id="A0A9N7UEE2"/>
<gene>
    <name evidence="2" type="ORF">PLEPLA_LOCUS16670</name>
</gene>
<evidence type="ECO:0000313" key="3">
    <source>
        <dbReference type="Proteomes" id="UP001153269"/>
    </source>
</evidence>
<comment type="caution">
    <text evidence="2">The sequence shown here is derived from an EMBL/GenBank/DDBJ whole genome shotgun (WGS) entry which is preliminary data.</text>
</comment>